<evidence type="ECO:0000313" key="3">
    <source>
        <dbReference type="EMBL" id="KAG9935449.1"/>
    </source>
</evidence>
<dbReference type="AlphaFoldDB" id="A0A9P8JJS4"/>
<name>A0A9P8JJS4_AURME</name>
<keyword evidence="1" id="KW-1133">Transmembrane helix</keyword>
<feature type="non-terminal residue" evidence="3">
    <location>
        <position position="70"/>
    </location>
</feature>
<comment type="caution">
    <text evidence="3">The sequence shown here is derived from an EMBL/GenBank/DDBJ whole genome shotgun (WGS) entry which is preliminary data.</text>
</comment>
<reference evidence="3" key="2">
    <citation type="submission" date="2021-08" db="EMBL/GenBank/DDBJ databases">
        <authorList>
            <person name="Gostincar C."/>
            <person name="Sun X."/>
            <person name="Song Z."/>
            <person name="Gunde-Cimerman N."/>
        </authorList>
    </citation>
    <scope>NUCLEOTIDE SEQUENCE</scope>
    <source>
        <strain evidence="3">EXF-9298</strain>
    </source>
</reference>
<keyword evidence="1" id="KW-0472">Membrane</keyword>
<feature type="transmembrane region" description="Helical" evidence="1">
    <location>
        <begin position="25"/>
        <end position="46"/>
    </location>
</feature>
<evidence type="ECO:0000259" key="2">
    <source>
        <dbReference type="Pfam" id="PF23143"/>
    </source>
</evidence>
<reference evidence="3" key="1">
    <citation type="journal article" date="2021" name="J Fungi (Basel)">
        <title>Virulence traits and population genomics of the black yeast Aureobasidium melanogenum.</title>
        <authorList>
            <person name="Cernosa A."/>
            <person name="Sun X."/>
            <person name="Gostincar C."/>
            <person name="Fang C."/>
            <person name="Gunde-Cimerman N."/>
            <person name="Song Z."/>
        </authorList>
    </citation>
    <scope>NUCLEOTIDE SEQUENCE</scope>
    <source>
        <strain evidence="3">EXF-9298</strain>
    </source>
</reference>
<organism evidence="3 4">
    <name type="scientific">Aureobasidium melanogenum</name>
    <name type="common">Aureobasidium pullulans var. melanogenum</name>
    <dbReference type="NCBI Taxonomy" id="46634"/>
    <lineage>
        <taxon>Eukaryota</taxon>
        <taxon>Fungi</taxon>
        <taxon>Dikarya</taxon>
        <taxon>Ascomycota</taxon>
        <taxon>Pezizomycotina</taxon>
        <taxon>Dothideomycetes</taxon>
        <taxon>Dothideomycetidae</taxon>
        <taxon>Dothideales</taxon>
        <taxon>Saccotheciaceae</taxon>
        <taxon>Aureobasidium</taxon>
    </lineage>
</organism>
<evidence type="ECO:0000313" key="4">
    <source>
        <dbReference type="Proteomes" id="UP000729357"/>
    </source>
</evidence>
<dbReference type="Proteomes" id="UP000729357">
    <property type="component" value="Unassembled WGS sequence"/>
</dbReference>
<keyword evidence="1" id="KW-0812">Transmembrane</keyword>
<gene>
    <name evidence="3" type="ORF">KCU98_g19956</name>
</gene>
<dbReference type="InterPro" id="IPR057255">
    <property type="entry name" value="2TM_P5A-ATPase"/>
</dbReference>
<evidence type="ECO:0000256" key="1">
    <source>
        <dbReference type="SAM" id="Phobius"/>
    </source>
</evidence>
<keyword evidence="4" id="KW-1185">Reference proteome</keyword>
<sequence>MSFSRAPLVDNAQVKFASLHNPLPLALHTYVWPFLIVWPVFFAFYLSEERYEKHFNGQEWTFVWSGSIVT</sequence>
<dbReference type="Pfam" id="PF23143">
    <property type="entry name" value="2TM_P5A-ATPase"/>
    <property type="match status" value="1"/>
</dbReference>
<feature type="domain" description="P5A-ATPase transmembrane helical hairpin" evidence="2">
    <location>
        <begin position="23"/>
        <end position="70"/>
    </location>
</feature>
<accession>A0A9P8JJS4</accession>
<proteinExistence type="predicted"/>
<protein>
    <recommendedName>
        <fullName evidence="2">P5A-ATPase transmembrane helical hairpin domain-containing protein</fullName>
    </recommendedName>
</protein>
<dbReference type="EMBL" id="JAHFXS010006064">
    <property type="protein sequence ID" value="KAG9935449.1"/>
    <property type="molecule type" value="Genomic_DNA"/>
</dbReference>